<reference evidence="2 3" key="1">
    <citation type="submission" date="2019-09" db="EMBL/GenBank/DDBJ databases">
        <title>Draft genome sequence of various Type strains from the CCUG.</title>
        <authorList>
            <person name="Pineiro-Iglesias B."/>
            <person name="Tunovic T."/>
            <person name="Unosson C."/>
            <person name="Inganas E."/>
            <person name="Ohlen M."/>
            <person name="Cardew S."/>
            <person name="Jensie-Markopoulos S."/>
            <person name="Salva-Serra F."/>
            <person name="Jaen-Luchoro D."/>
            <person name="Karlsson R."/>
            <person name="Svensson-Stadler L."/>
            <person name="Chun J."/>
            <person name="Moore E."/>
        </authorList>
    </citation>
    <scope>NUCLEOTIDE SEQUENCE [LARGE SCALE GENOMIC DNA]</scope>
    <source>
        <strain evidence="2 3">CCUG 32756T</strain>
    </source>
</reference>
<dbReference type="RefSeq" id="WP_150336689.1">
    <property type="nucleotide sequence ID" value="NZ_JAERIX010000025.1"/>
</dbReference>
<accession>A0A5M9QST3</accession>
<proteinExistence type="predicted"/>
<dbReference type="EMBL" id="VXKE01000004">
    <property type="protein sequence ID" value="KAA8711117.1"/>
    <property type="molecule type" value="Genomic_DNA"/>
</dbReference>
<name>A0A5M9QST3_9HELI</name>
<evidence type="ECO:0000256" key="1">
    <source>
        <dbReference type="SAM" id="Coils"/>
    </source>
</evidence>
<evidence type="ECO:0000313" key="3">
    <source>
        <dbReference type="Proteomes" id="UP000323707"/>
    </source>
</evidence>
<dbReference type="AlphaFoldDB" id="A0A5M9QST3"/>
<comment type="caution">
    <text evidence="2">The sequence shown here is derived from an EMBL/GenBank/DDBJ whole genome shotgun (WGS) entry which is preliminary data.</text>
</comment>
<feature type="coiled-coil region" evidence="1">
    <location>
        <begin position="180"/>
        <end position="207"/>
    </location>
</feature>
<gene>
    <name evidence="2" type="ORF">F4V45_01150</name>
</gene>
<dbReference type="Proteomes" id="UP000323707">
    <property type="component" value="Unassembled WGS sequence"/>
</dbReference>
<organism evidence="2 3">
    <name type="scientific">Helicobacter canis</name>
    <dbReference type="NCBI Taxonomy" id="29419"/>
    <lineage>
        <taxon>Bacteria</taxon>
        <taxon>Pseudomonadati</taxon>
        <taxon>Campylobacterota</taxon>
        <taxon>Epsilonproteobacteria</taxon>
        <taxon>Campylobacterales</taxon>
        <taxon>Helicobacteraceae</taxon>
        <taxon>Helicobacter</taxon>
    </lineage>
</organism>
<sequence>MIFIQTSHTPLESKDLARNCVNILLSYTPEYDPSFSDYDFIPQVGSSGMTSVPVMPSTPQQASPAEYKYLSYLYDGTDLAEQNIKSLIATIYAKAKLEGFDLETLKAIKKAEINAHYENTAQAILVSQYPPSEAQTWSMQEKEAKEWQADNEAKTPFLTQLAKSRGIEKRTLALNVLDKAKAYTTEIAKLTGRRQKCEDEIQAARDISTLDSITLYYSI</sequence>
<protein>
    <submittedName>
        <fullName evidence="2">Uncharacterized protein</fullName>
    </submittedName>
</protein>
<evidence type="ECO:0000313" key="2">
    <source>
        <dbReference type="EMBL" id="KAA8711117.1"/>
    </source>
</evidence>
<keyword evidence="1" id="KW-0175">Coiled coil</keyword>